<evidence type="ECO:0000256" key="5">
    <source>
        <dbReference type="ARBA" id="ARBA00022692"/>
    </source>
</evidence>
<evidence type="ECO:0000256" key="10">
    <source>
        <dbReference type="ARBA" id="ARBA00022840"/>
    </source>
</evidence>
<evidence type="ECO:0000256" key="11">
    <source>
        <dbReference type="ARBA" id="ARBA00022989"/>
    </source>
</evidence>
<evidence type="ECO:0000256" key="1">
    <source>
        <dbReference type="ARBA" id="ARBA00004167"/>
    </source>
</evidence>
<sequence length="592" mass="65653">MHSKPIQLLLLCTFALFSDVVFGDPPYSICSSSGSYVNGSSFENNLNNLLSSLSSNASDSKFYNTSYGIASDRVYGLYMCLDYISNDNCQKCIATVTEEIVKLCPQAKEAIVWEELCQLRYSNINFLGSLNVTGNIGLDNVQNLTEPKKFESAVNETLRNLTKVASFHVSANMYATGDVPFGEETIFALVQCTRDLTANDCNRCLQSAIGDIPSCCYASIGARVLSRSCYLRYEFYAFYNGVTGPTDSSNGKKESKMATNNFSDLNKLGQGGFGPVYKGKLGDGKEVAIKRLSACSEQGSEEFINEVLLIMKLQHKNLVKLLGFCVDGEEKLLVYEFLHNGSLDVVLFDPMQRAQLDWSKRLDIINGIARGILYLHEDSRLKVIHRDLKASNVLLDYDMNAKISDFGMARIFSGNEGIWTSLTVAVFPNCSGYMAPEYAMEGLYSIKSDVFGFGVLLLEIITGKRNAGFYHSKNTPSLLSYVCDMSDSELTKRVAWSLWNEGKGIELSDSLLYDSCPGDEFLRYMQIGLLCVQEDAYDRPTMSSVVMMLKNESATLGHPEKPPFSVGRFNANDPDSQECSVNFLTMSDILPQ</sequence>
<evidence type="ECO:0000256" key="9">
    <source>
        <dbReference type="ARBA" id="ARBA00022777"/>
    </source>
</evidence>
<proteinExistence type="predicted"/>
<dbReference type="CDD" id="cd23509">
    <property type="entry name" value="Gnk2-like"/>
    <property type="match status" value="2"/>
</dbReference>
<dbReference type="EMBL" id="CP144696">
    <property type="protein sequence ID" value="WVZ13057.1"/>
    <property type="molecule type" value="Genomic_DNA"/>
</dbReference>
<protein>
    <recommendedName>
        <fullName evidence="2">non-specific serine/threonine protein kinase</fullName>
        <ecNumber evidence="2">2.7.11.1</ecNumber>
    </recommendedName>
</protein>
<dbReference type="GO" id="GO:0003676">
    <property type="term" value="F:nucleic acid binding"/>
    <property type="evidence" value="ECO:0007669"/>
    <property type="project" value="InterPro"/>
</dbReference>
<comment type="subcellular location">
    <subcellularLocation>
        <location evidence="1">Membrane</location>
        <topology evidence="1">Single-pass membrane protein</topology>
    </subcellularLocation>
</comment>
<feature type="signal peptide" evidence="18">
    <location>
        <begin position="1"/>
        <end position="23"/>
    </location>
</feature>
<accession>A0AAQ3NQT7</accession>
<evidence type="ECO:0000256" key="12">
    <source>
        <dbReference type="ARBA" id="ARBA00023136"/>
    </source>
</evidence>
<dbReference type="GO" id="GO:0008168">
    <property type="term" value="F:methyltransferase activity"/>
    <property type="evidence" value="ECO:0007669"/>
    <property type="project" value="InterPro"/>
</dbReference>
<evidence type="ECO:0000313" key="21">
    <source>
        <dbReference type="EMBL" id="WVZ13057.1"/>
    </source>
</evidence>
<feature type="chain" id="PRO_5042951976" description="non-specific serine/threonine protein kinase" evidence="18">
    <location>
        <begin position="24"/>
        <end position="592"/>
    </location>
</feature>
<evidence type="ECO:0000256" key="3">
    <source>
        <dbReference type="ARBA" id="ARBA00022527"/>
    </source>
</evidence>
<dbReference type="Pfam" id="PF01657">
    <property type="entry name" value="Stress-antifung"/>
    <property type="match status" value="2"/>
</dbReference>
<dbReference type="FunFam" id="3.30.200.20:FF:001231">
    <property type="entry name" value="Cysteine-rich receptor-like protein kinase 10"/>
    <property type="match status" value="1"/>
</dbReference>
<evidence type="ECO:0000256" key="18">
    <source>
        <dbReference type="SAM" id="SignalP"/>
    </source>
</evidence>
<keyword evidence="9" id="KW-0418">Kinase</keyword>
<evidence type="ECO:0000256" key="8">
    <source>
        <dbReference type="ARBA" id="ARBA00022741"/>
    </source>
</evidence>
<dbReference type="EC" id="2.7.11.1" evidence="2"/>
<comment type="catalytic activity">
    <reaction evidence="16">
        <text>L-threonyl-[protein] + ATP = O-phospho-L-threonyl-[protein] + ADP + H(+)</text>
        <dbReference type="Rhea" id="RHEA:46608"/>
        <dbReference type="Rhea" id="RHEA-COMP:11060"/>
        <dbReference type="Rhea" id="RHEA-COMP:11605"/>
        <dbReference type="ChEBI" id="CHEBI:15378"/>
        <dbReference type="ChEBI" id="CHEBI:30013"/>
        <dbReference type="ChEBI" id="CHEBI:30616"/>
        <dbReference type="ChEBI" id="CHEBI:61977"/>
        <dbReference type="ChEBI" id="CHEBI:456216"/>
        <dbReference type="EC" id="2.7.11.1"/>
    </reaction>
</comment>
<dbReference type="PROSITE" id="PS50011">
    <property type="entry name" value="PROTEIN_KINASE_DOM"/>
    <property type="match status" value="1"/>
</dbReference>
<keyword evidence="12" id="KW-0472">Membrane</keyword>
<organism evidence="21 22">
    <name type="scientific">Vigna mungo</name>
    <name type="common">Black gram</name>
    <name type="synonym">Phaseolus mungo</name>
    <dbReference type="NCBI Taxonomy" id="3915"/>
    <lineage>
        <taxon>Eukaryota</taxon>
        <taxon>Viridiplantae</taxon>
        <taxon>Streptophyta</taxon>
        <taxon>Embryophyta</taxon>
        <taxon>Tracheophyta</taxon>
        <taxon>Spermatophyta</taxon>
        <taxon>Magnoliopsida</taxon>
        <taxon>eudicotyledons</taxon>
        <taxon>Gunneridae</taxon>
        <taxon>Pentapetalae</taxon>
        <taxon>rosids</taxon>
        <taxon>fabids</taxon>
        <taxon>Fabales</taxon>
        <taxon>Fabaceae</taxon>
        <taxon>Papilionoideae</taxon>
        <taxon>50 kb inversion clade</taxon>
        <taxon>NPAAA clade</taxon>
        <taxon>indigoferoid/millettioid clade</taxon>
        <taxon>Phaseoleae</taxon>
        <taxon>Vigna</taxon>
    </lineage>
</organism>
<dbReference type="Gene3D" id="1.10.510.10">
    <property type="entry name" value="Transferase(Phosphotransferase) domain 1"/>
    <property type="match status" value="1"/>
</dbReference>
<dbReference type="GO" id="GO:0004674">
    <property type="term" value="F:protein serine/threonine kinase activity"/>
    <property type="evidence" value="ECO:0007669"/>
    <property type="project" value="UniProtKB-KW"/>
</dbReference>
<gene>
    <name evidence="21" type="ORF">V8G54_017587</name>
</gene>
<evidence type="ECO:0000256" key="7">
    <source>
        <dbReference type="ARBA" id="ARBA00022737"/>
    </source>
</evidence>
<dbReference type="PROSITE" id="PS51473">
    <property type="entry name" value="GNK2"/>
    <property type="match status" value="2"/>
</dbReference>
<dbReference type="PROSITE" id="PS00092">
    <property type="entry name" value="N6_MTASE"/>
    <property type="match status" value="1"/>
</dbReference>
<keyword evidence="13" id="KW-1015">Disulfide bond</keyword>
<dbReference type="PANTHER" id="PTHR27002">
    <property type="entry name" value="RECEPTOR-LIKE SERINE/THREONINE-PROTEIN KINASE SD1-8"/>
    <property type="match status" value="1"/>
</dbReference>
<dbReference type="GO" id="GO:0032259">
    <property type="term" value="P:methylation"/>
    <property type="evidence" value="ECO:0007669"/>
    <property type="project" value="InterPro"/>
</dbReference>
<keyword evidence="10" id="KW-0067">ATP-binding</keyword>
<dbReference type="FunFam" id="1.10.510.10:FF:000060">
    <property type="entry name" value="G-type lectin S-receptor-like serine/threonine-protein kinase"/>
    <property type="match status" value="1"/>
</dbReference>
<feature type="domain" description="Gnk2-homologous" evidence="20">
    <location>
        <begin position="24"/>
        <end position="126"/>
    </location>
</feature>
<evidence type="ECO:0000256" key="17">
    <source>
        <dbReference type="ARBA" id="ARBA00048679"/>
    </source>
</evidence>
<keyword evidence="15" id="KW-0325">Glycoprotein</keyword>
<dbReference type="InterPro" id="IPR038408">
    <property type="entry name" value="GNK2_sf"/>
</dbReference>
<dbReference type="CDD" id="cd14066">
    <property type="entry name" value="STKc_IRAK"/>
    <property type="match status" value="1"/>
</dbReference>
<dbReference type="Proteomes" id="UP001374535">
    <property type="component" value="Chromosome 5"/>
</dbReference>
<keyword evidence="5" id="KW-0812">Transmembrane</keyword>
<evidence type="ECO:0000259" key="19">
    <source>
        <dbReference type="PROSITE" id="PS50011"/>
    </source>
</evidence>
<evidence type="ECO:0000256" key="4">
    <source>
        <dbReference type="ARBA" id="ARBA00022679"/>
    </source>
</evidence>
<dbReference type="GO" id="GO:0005524">
    <property type="term" value="F:ATP binding"/>
    <property type="evidence" value="ECO:0007669"/>
    <property type="project" value="UniProtKB-KW"/>
</dbReference>
<dbReference type="Gene3D" id="3.30.430.20">
    <property type="entry name" value="Gnk2 domain, C-X8-C-X2-C motif"/>
    <property type="match status" value="2"/>
</dbReference>
<keyword evidence="14" id="KW-0675">Receptor</keyword>
<reference evidence="21 22" key="1">
    <citation type="journal article" date="2023" name="Life. Sci Alliance">
        <title>Evolutionary insights into 3D genome organization and epigenetic landscape of Vigna mungo.</title>
        <authorList>
            <person name="Junaid A."/>
            <person name="Singh B."/>
            <person name="Bhatia S."/>
        </authorList>
    </citation>
    <scope>NUCLEOTIDE SEQUENCE [LARGE SCALE GENOMIC DNA]</scope>
    <source>
        <strain evidence="21">Urdbean</strain>
    </source>
</reference>
<dbReference type="InterPro" id="IPR000719">
    <property type="entry name" value="Prot_kinase_dom"/>
</dbReference>
<comment type="catalytic activity">
    <reaction evidence="17">
        <text>L-seryl-[protein] + ATP = O-phospho-L-seryl-[protein] + ADP + H(+)</text>
        <dbReference type="Rhea" id="RHEA:17989"/>
        <dbReference type="Rhea" id="RHEA-COMP:9863"/>
        <dbReference type="Rhea" id="RHEA-COMP:11604"/>
        <dbReference type="ChEBI" id="CHEBI:15378"/>
        <dbReference type="ChEBI" id="CHEBI:29999"/>
        <dbReference type="ChEBI" id="CHEBI:30616"/>
        <dbReference type="ChEBI" id="CHEBI:83421"/>
        <dbReference type="ChEBI" id="CHEBI:456216"/>
        <dbReference type="EC" id="2.7.11.1"/>
    </reaction>
</comment>
<dbReference type="Gene3D" id="3.30.200.20">
    <property type="entry name" value="Phosphorylase Kinase, domain 1"/>
    <property type="match status" value="1"/>
</dbReference>
<dbReference type="PANTHER" id="PTHR27002:SF679">
    <property type="entry name" value="CYSTEINE-RICH RECEPTOR-LIKE PROTEIN KINASE 10 ISOFORM X1"/>
    <property type="match status" value="1"/>
</dbReference>
<keyword evidence="7" id="KW-0677">Repeat</keyword>
<dbReference type="PROSITE" id="PS00108">
    <property type="entry name" value="PROTEIN_KINASE_ST"/>
    <property type="match status" value="1"/>
</dbReference>
<evidence type="ECO:0000256" key="15">
    <source>
        <dbReference type="ARBA" id="ARBA00023180"/>
    </source>
</evidence>
<keyword evidence="8" id="KW-0547">Nucleotide-binding</keyword>
<dbReference type="InterPro" id="IPR011009">
    <property type="entry name" value="Kinase-like_dom_sf"/>
</dbReference>
<evidence type="ECO:0000256" key="14">
    <source>
        <dbReference type="ARBA" id="ARBA00023170"/>
    </source>
</evidence>
<feature type="domain" description="Gnk2-homologous" evidence="20">
    <location>
        <begin position="132"/>
        <end position="238"/>
    </location>
</feature>
<dbReference type="InterPro" id="IPR002052">
    <property type="entry name" value="DNA_methylase_N6_adenine_CS"/>
</dbReference>
<evidence type="ECO:0000313" key="22">
    <source>
        <dbReference type="Proteomes" id="UP001374535"/>
    </source>
</evidence>
<keyword evidence="4" id="KW-0808">Transferase</keyword>
<feature type="domain" description="Protein kinase" evidence="19">
    <location>
        <begin position="262"/>
        <end position="561"/>
    </location>
</feature>
<evidence type="ECO:0000259" key="20">
    <source>
        <dbReference type="PROSITE" id="PS51473"/>
    </source>
</evidence>
<keyword evidence="6 18" id="KW-0732">Signal</keyword>
<dbReference type="SUPFAM" id="SSF56112">
    <property type="entry name" value="Protein kinase-like (PK-like)"/>
    <property type="match status" value="1"/>
</dbReference>
<dbReference type="InterPro" id="IPR002902">
    <property type="entry name" value="GNK2"/>
</dbReference>
<dbReference type="FunFam" id="3.30.430.20:FF:000009">
    <property type="entry name" value="Cysteine-rich receptor-like protein kinase 28"/>
    <property type="match status" value="1"/>
</dbReference>
<dbReference type="SMART" id="SM00220">
    <property type="entry name" value="S_TKc"/>
    <property type="match status" value="1"/>
</dbReference>
<name>A0AAQ3NQT7_VIGMU</name>
<evidence type="ECO:0000256" key="13">
    <source>
        <dbReference type="ARBA" id="ARBA00023157"/>
    </source>
</evidence>
<dbReference type="InterPro" id="IPR001245">
    <property type="entry name" value="Ser-Thr/Tyr_kinase_cat_dom"/>
</dbReference>
<dbReference type="AlphaFoldDB" id="A0AAQ3NQT7"/>
<evidence type="ECO:0000256" key="16">
    <source>
        <dbReference type="ARBA" id="ARBA00047899"/>
    </source>
</evidence>
<dbReference type="GO" id="GO:0005886">
    <property type="term" value="C:plasma membrane"/>
    <property type="evidence" value="ECO:0007669"/>
    <property type="project" value="TreeGrafter"/>
</dbReference>
<evidence type="ECO:0000256" key="6">
    <source>
        <dbReference type="ARBA" id="ARBA00022729"/>
    </source>
</evidence>
<keyword evidence="11" id="KW-1133">Transmembrane helix</keyword>
<dbReference type="Pfam" id="PF07714">
    <property type="entry name" value="PK_Tyr_Ser-Thr"/>
    <property type="match status" value="1"/>
</dbReference>
<evidence type="ECO:0000256" key="2">
    <source>
        <dbReference type="ARBA" id="ARBA00012513"/>
    </source>
</evidence>
<keyword evidence="3" id="KW-0723">Serine/threonine-protein kinase</keyword>
<dbReference type="InterPro" id="IPR008271">
    <property type="entry name" value="Ser/Thr_kinase_AS"/>
</dbReference>
<dbReference type="FunFam" id="3.30.430.20:FF:000002">
    <property type="entry name" value="Cysteine-rich receptor-like protein kinase 10"/>
    <property type="match status" value="1"/>
</dbReference>
<keyword evidence="22" id="KW-1185">Reference proteome</keyword>